<keyword evidence="1" id="KW-0547">Nucleotide-binding</keyword>
<organism evidence="5">
    <name type="scientific">marine metagenome</name>
    <dbReference type="NCBI Taxonomy" id="408172"/>
    <lineage>
        <taxon>unclassified sequences</taxon>
        <taxon>metagenomes</taxon>
        <taxon>ecological metagenomes</taxon>
    </lineage>
</organism>
<evidence type="ECO:0000313" key="5">
    <source>
        <dbReference type="EMBL" id="SVB61137.1"/>
    </source>
</evidence>
<sequence>VQDFGRFGYQRFGVPESGAVDRLALRCANLLVGNSENSPLLEATLFGPRLEFDSDTIVSITGGDLGPLLNQEPVRNWSAINVTAGSVLSFGGPRSGARAYISFSGGLSLENLEVVMGSASTYVPGTFGGVEGRALKQG</sequence>
<dbReference type="AlphaFoldDB" id="A0A382FG89"/>
<dbReference type="PANTHER" id="PTHR43309">
    <property type="entry name" value="5-OXOPROLINASE SUBUNIT C"/>
    <property type="match status" value="1"/>
</dbReference>
<feature type="non-terminal residue" evidence="5">
    <location>
        <position position="1"/>
    </location>
</feature>
<reference evidence="5" key="1">
    <citation type="submission" date="2018-05" db="EMBL/GenBank/DDBJ databases">
        <authorList>
            <person name="Lanie J.A."/>
            <person name="Ng W.-L."/>
            <person name="Kazmierczak K.M."/>
            <person name="Andrzejewski T.M."/>
            <person name="Davidsen T.M."/>
            <person name="Wayne K.J."/>
            <person name="Tettelin H."/>
            <person name="Glass J.I."/>
            <person name="Rusch D."/>
            <person name="Podicherti R."/>
            <person name="Tsui H.-C.T."/>
            <person name="Winkler M.E."/>
        </authorList>
    </citation>
    <scope>NUCLEOTIDE SEQUENCE</scope>
</reference>
<evidence type="ECO:0000259" key="4">
    <source>
        <dbReference type="SMART" id="SM00797"/>
    </source>
</evidence>
<dbReference type="EMBL" id="UINC01049404">
    <property type="protein sequence ID" value="SVB61137.1"/>
    <property type="molecule type" value="Genomic_DNA"/>
</dbReference>
<feature type="non-terminal residue" evidence="5">
    <location>
        <position position="138"/>
    </location>
</feature>
<evidence type="ECO:0000256" key="2">
    <source>
        <dbReference type="ARBA" id="ARBA00022801"/>
    </source>
</evidence>
<keyword evidence="3" id="KW-0067">ATP-binding</keyword>
<proteinExistence type="predicted"/>
<keyword evidence="2" id="KW-0378">Hydrolase</keyword>
<gene>
    <name evidence="5" type="ORF">METZ01_LOCUS213991</name>
</gene>
<dbReference type="InterPro" id="IPR003778">
    <property type="entry name" value="CT_A_B"/>
</dbReference>
<dbReference type="InterPro" id="IPR052708">
    <property type="entry name" value="PxpC"/>
</dbReference>
<dbReference type="GO" id="GO:0005524">
    <property type="term" value="F:ATP binding"/>
    <property type="evidence" value="ECO:0007669"/>
    <property type="project" value="UniProtKB-KW"/>
</dbReference>
<dbReference type="Pfam" id="PF02626">
    <property type="entry name" value="CT_A_B"/>
    <property type="match status" value="1"/>
</dbReference>
<feature type="domain" description="Carboxyltransferase" evidence="4">
    <location>
        <begin position="11"/>
        <end position="138"/>
    </location>
</feature>
<evidence type="ECO:0000256" key="3">
    <source>
        <dbReference type="ARBA" id="ARBA00022840"/>
    </source>
</evidence>
<dbReference type="PANTHER" id="PTHR43309:SF5">
    <property type="entry name" value="5-OXOPROLINASE SUBUNIT C"/>
    <property type="match status" value="1"/>
</dbReference>
<evidence type="ECO:0000256" key="1">
    <source>
        <dbReference type="ARBA" id="ARBA00022741"/>
    </source>
</evidence>
<protein>
    <recommendedName>
        <fullName evidence="4">Carboxyltransferase domain-containing protein</fullName>
    </recommendedName>
</protein>
<accession>A0A382FG89</accession>
<dbReference type="GO" id="GO:0016787">
    <property type="term" value="F:hydrolase activity"/>
    <property type="evidence" value="ECO:0007669"/>
    <property type="project" value="UniProtKB-KW"/>
</dbReference>
<name>A0A382FG89_9ZZZZ</name>
<dbReference type="SMART" id="SM00797">
    <property type="entry name" value="AHS2"/>
    <property type="match status" value="1"/>
</dbReference>